<evidence type="ECO:0000256" key="3">
    <source>
        <dbReference type="SAM" id="Coils"/>
    </source>
</evidence>
<feature type="compositionally biased region" description="Low complexity" evidence="4">
    <location>
        <begin position="413"/>
        <end position="463"/>
    </location>
</feature>
<evidence type="ECO:0000259" key="6">
    <source>
        <dbReference type="PROSITE" id="PS51666"/>
    </source>
</evidence>
<keyword evidence="2" id="KW-0539">Nucleus</keyword>
<feature type="domain" description="HSA" evidence="5">
    <location>
        <begin position="767"/>
        <end position="839"/>
    </location>
</feature>
<dbReference type="EMBL" id="FN653231">
    <property type="protein sequence ID" value="CBY13902.1"/>
    <property type="molecule type" value="Genomic_DNA"/>
</dbReference>
<accession>E4XW47</accession>
<feature type="compositionally biased region" description="Basic and acidic residues" evidence="4">
    <location>
        <begin position="894"/>
        <end position="914"/>
    </location>
</feature>
<feature type="non-terminal residue" evidence="7">
    <location>
        <position position="1"/>
    </location>
</feature>
<dbReference type="InterPro" id="IPR014012">
    <property type="entry name" value="HSA_dom"/>
</dbReference>
<feature type="compositionally biased region" description="Low complexity" evidence="4">
    <location>
        <begin position="12"/>
        <end position="21"/>
    </location>
</feature>
<dbReference type="Gene3D" id="1.20.5.170">
    <property type="match status" value="1"/>
</dbReference>
<proteinExistence type="predicted"/>
<reference evidence="7 8" key="1">
    <citation type="journal article" date="2010" name="Science">
        <title>Plasticity of animal genome architecture unmasked by rapid evolution of a pelagic tunicate.</title>
        <authorList>
            <person name="Denoeud F."/>
            <person name="Henriet S."/>
            <person name="Mungpakdee S."/>
            <person name="Aury J.M."/>
            <person name="Da Silva C."/>
            <person name="Brinkmann H."/>
            <person name="Mikhaleva J."/>
            <person name="Olsen L.C."/>
            <person name="Jubin C."/>
            <person name="Canestro C."/>
            <person name="Bouquet J.M."/>
            <person name="Danks G."/>
            <person name="Poulain J."/>
            <person name="Campsteijn C."/>
            <person name="Adamski M."/>
            <person name="Cross I."/>
            <person name="Yadetie F."/>
            <person name="Muffato M."/>
            <person name="Louis A."/>
            <person name="Butcher S."/>
            <person name="Tsagkogeorga G."/>
            <person name="Konrad A."/>
            <person name="Singh S."/>
            <person name="Jensen M.F."/>
            <person name="Cong E.H."/>
            <person name="Eikeseth-Otteraa H."/>
            <person name="Noel B."/>
            <person name="Anthouard V."/>
            <person name="Porcel B.M."/>
            <person name="Kachouri-Lafond R."/>
            <person name="Nishino A."/>
            <person name="Ugolini M."/>
            <person name="Chourrout P."/>
            <person name="Nishida H."/>
            <person name="Aasland R."/>
            <person name="Huzurbazar S."/>
            <person name="Westhof E."/>
            <person name="Delsuc F."/>
            <person name="Lehrach H."/>
            <person name="Reinhardt R."/>
            <person name="Weissenbach J."/>
            <person name="Roy S.W."/>
            <person name="Artiguenave F."/>
            <person name="Postlethwait J.H."/>
            <person name="Manak J.R."/>
            <person name="Thompson E.M."/>
            <person name="Jaillon O."/>
            <person name="Du Pasquier L."/>
            <person name="Boudinot P."/>
            <person name="Liberles D.A."/>
            <person name="Volff J.N."/>
            <person name="Philippe H."/>
            <person name="Lenhard B."/>
            <person name="Roest Crollius H."/>
            <person name="Wincker P."/>
            <person name="Chourrout D."/>
        </authorList>
    </citation>
    <scope>NUCLEOTIDE SEQUENCE [LARGE SCALE GENOMIC DNA]</scope>
</reference>
<feature type="domain" description="QLQ" evidence="6">
    <location>
        <begin position="537"/>
        <end position="572"/>
    </location>
</feature>
<evidence type="ECO:0000256" key="1">
    <source>
        <dbReference type="ARBA" id="ARBA00004123"/>
    </source>
</evidence>
<evidence type="ECO:0000256" key="2">
    <source>
        <dbReference type="ARBA" id="ARBA00023242"/>
    </source>
</evidence>
<evidence type="ECO:0000256" key="4">
    <source>
        <dbReference type="SAM" id="MobiDB-lite"/>
    </source>
</evidence>
<dbReference type="SMART" id="SM00951">
    <property type="entry name" value="QLQ"/>
    <property type="match status" value="1"/>
</dbReference>
<feature type="compositionally biased region" description="Basic and acidic residues" evidence="4">
    <location>
        <begin position="595"/>
        <end position="627"/>
    </location>
</feature>
<feature type="compositionally biased region" description="Low complexity" evidence="4">
    <location>
        <begin position="334"/>
        <end position="347"/>
    </location>
</feature>
<sequence>SPSKSFVNNIASQNSTNFPSSSSIYQITSSPTKTVIKSSPVKNTPVFVQQTKSASSQLQSATRRLSSENMVLYPGASHQYISPVTLQHQNHKSPHRKPRSRIFYHSQNNHQQVQSDPISSKASNNQGNGQQFLIPSRAVHQNIIQNPLTAQNQVRMQQTGQQAGYRYIETSNGIFLGQVTPNQGISNDPLSSIEPTLYPGSFRIVKFVQYSAFCPLKKRIRSEKTHITIRGTTFTDNVRFLFILTTSESAITSRNVSLDKMEGSQPPGGPPQGQPNSGGAPYGHHPQTSYPSAYPPQQHPGASGGHMNAPPGGYPGYPGHAPPPGHGAPGAPGGYHPQMHPGQHPGYPGYPPRHGAPPGHMMHQQRPPVSIPQAPPAPQQAPAPITSEAETYDNPYTPQPSTPGTADNTASEAPSTPQTTPTDPAAQPQPSQPTTTQPAVQANPTGHPAQGAPQPGFPSQGQPGYPPHFQGGPHMQRPPMPRNYTTSPRYTAENLTAMQKALAEMQHQGLTKDPRYHQLVNAIRDAELQLRRSTHSTFTPTQLSQLRAQIMAYKQLSRTQNIDPQLLQQVKEGDKSIPTASTPNPSDSRPSTAGPEKEESYEKENIEKKEPKQEPIEDEAKKNEPETPKAWTEGPPVQKNSDLYELLRDKRPGYGANKICPVQKPKGIDPAVILEENEKRINARVLNRIMELENLPATLPSDLRIRAQIELRSLRLLGFQRQLRQEIVSVTKQDTTLETALNTNAYRRKKKQGLKDARITEKIEKQHKTEAERRKKRHHQDFLLQVMNHQKEFYEYHKNNRSKVIRTNKALIAYYSNSEARLKREQERREKERMRLLKTEDEEGYRKLIDRQKDKRLAHLLDQTDAYITEVTSMLQVEEQAKEVVNEGESEESKEEKEAKAAKDEEGESEDKGDASYYMTAHGVQEKIEKQVLSGSFHYSTIT</sequence>
<keyword evidence="3" id="KW-0175">Coiled coil</keyword>
<feature type="coiled-coil region" evidence="3">
    <location>
        <begin position="815"/>
        <end position="842"/>
    </location>
</feature>
<dbReference type="InterPro" id="IPR014978">
    <property type="entry name" value="Gln-Leu-Gln_QLQ"/>
</dbReference>
<dbReference type="SMART" id="SM00573">
    <property type="entry name" value="HSA"/>
    <property type="match status" value="1"/>
</dbReference>
<feature type="region of interest" description="Disordered" evidence="4">
    <location>
        <begin position="108"/>
        <end position="130"/>
    </location>
</feature>
<feature type="region of interest" description="Disordered" evidence="4">
    <location>
        <begin position="573"/>
        <end position="640"/>
    </location>
</feature>
<feature type="compositionally biased region" description="Polar residues" evidence="4">
    <location>
        <begin position="578"/>
        <end position="591"/>
    </location>
</feature>
<evidence type="ECO:0000313" key="7">
    <source>
        <dbReference type="EMBL" id="CBY13902.1"/>
    </source>
</evidence>
<feature type="region of interest" description="Disordered" evidence="4">
    <location>
        <begin position="259"/>
        <end position="489"/>
    </location>
</feature>
<dbReference type="PROSITE" id="PS51666">
    <property type="entry name" value="QLQ"/>
    <property type="match status" value="1"/>
</dbReference>
<dbReference type="Pfam" id="PF07529">
    <property type="entry name" value="HSA"/>
    <property type="match status" value="1"/>
</dbReference>
<dbReference type="Pfam" id="PF08880">
    <property type="entry name" value="QLQ"/>
    <property type="match status" value="1"/>
</dbReference>
<dbReference type="AlphaFoldDB" id="E4XW47"/>
<feature type="compositionally biased region" description="Pro residues" evidence="4">
    <location>
        <begin position="369"/>
        <end position="381"/>
    </location>
</feature>
<name>E4XW47_OIKDI</name>
<evidence type="ECO:0000259" key="5">
    <source>
        <dbReference type="PROSITE" id="PS51204"/>
    </source>
</evidence>
<evidence type="ECO:0008006" key="9">
    <source>
        <dbReference type="Google" id="ProtNLM"/>
    </source>
</evidence>
<feature type="compositionally biased region" description="Polar residues" evidence="4">
    <location>
        <begin position="1"/>
        <end position="11"/>
    </location>
</feature>
<dbReference type="GO" id="GO:0005634">
    <property type="term" value="C:nucleus"/>
    <property type="evidence" value="ECO:0007669"/>
    <property type="project" value="UniProtKB-SubCell"/>
</dbReference>
<dbReference type="GO" id="GO:0005524">
    <property type="term" value="F:ATP binding"/>
    <property type="evidence" value="ECO:0007669"/>
    <property type="project" value="InterPro"/>
</dbReference>
<comment type="subcellular location">
    <subcellularLocation>
        <location evidence="1">Nucleus</location>
    </subcellularLocation>
</comment>
<evidence type="ECO:0000313" key="8">
    <source>
        <dbReference type="Proteomes" id="UP000001307"/>
    </source>
</evidence>
<feature type="compositionally biased region" description="Polar residues" evidence="4">
    <location>
        <begin position="402"/>
        <end position="412"/>
    </location>
</feature>
<protein>
    <recommendedName>
        <fullName evidence="9">HSA domain-containing protein</fullName>
    </recommendedName>
</protein>
<dbReference type="OrthoDB" id="6017at2759"/>
<keyword evidence="8" id="KW-1185">Reference proteome</keyword>
<feature type="region of interest" description="Disordered" evidence="4">
    <location>
        <begin position="1"/>
        <end position="21"/>
    </location>
</feature>
<gene>
    <name evidence="7" type="ORF">GSOID_T00006857001</name>
</gene>
<dbReference type="Proteomes" id="UP000001307">
    <property type="component" value="Unassembled WGS sequence"/>
</dbReference>
<dbReference type="GO" id="GO:0006355">
    <property type="term" value="P:regulation of DNA-templated transcription"/>
    <property type="evidence" value="ECO:0007669"/>
    <property type="project" value="InterPro"/>
</dbReference>
<dbReference type="PROSITE" id="PS51204">
    <property type="entry name" value="HSA"/>
    <property type="match status" value="1"/>
</dbReference>
<dbReference type="InParanoid" id="E4XW47"/>
<feature type="region of interest" description="Disordered" evidence="4">
    <location>
        <begin position="882"/>
        <end position="918"/>
    </location>
</feature>
<organism evidence="7 8">
    <name type="scientific">Oikopleura dioica</name>
    <name type="common">Tunicate</name>
    <dbReference type="NCBI Taxonomy" id="34765"/>
    <lineage>
        <taxon>Eukaryota</taxon>
        <taxon>Metazoa</taxon>
        <taxon>Chordata</taxon>
        <taxon>Tunicata</taxon>
        <taxon>Appendicularia</taxon>
        <taxon>Copelata</taxon>
        <taxon>Oikopleuridae</taxon>
        <taxon>Oikopleura</taxon>
    </lineage>
</organism>